<organism evidence="2 3">
    <name type="scientific">Coptis chinensis</name>
    <dbReference type="NCBI Taxonomy" id="261450"/>
    <lineage>
        <taxon>Eukaryota</taxon>
        <taxon>Viridiplantae</taxon>
        <taxon>Streptophyta</taxon>
        <taxon>Embryophyta</taxon>
        <taxon>Tracheophyta</taxon>
        <taxon>Spermatophyta</taxon>
        <taxon>Magnoliopsida</taxon>
        <taxon>Ranunculales</taxon>
        <taxon>Ranunculaceae</taxon>
        <taxon>Coptidoideae</taxon>
        <taxon>Coptis</taxon>
    </lineage>
</organism>
<evidence type="ECO:0000313" key="2">
    <source>
        <dbReference type="EMBL" id="KAF9611179.1"/>
    </source>
</evidence>
<gene>
    <name evidence="2" type="ORF">IFM89_027477</name>
</gene>
<keyword evidence="3" id="KW-1185">Reference proteome</keyword>
<protein>
    <submittedName>
        <fullName evidence="2">Uncharacterized protein</fullName>
    </submittedName>
</protein>
<accession>A0A835I675</accession>
<dbReference type="OrthoDB" id="690068at2759"/>
<reference evidence="2 3" key="1">
    <citation type="submission" date="2020-10" db="EMBL/GenBank/DDBJ databases">
        <title>The Coptis chinensis genome and diversification of protoberbering-type alkaloids.</title>
        <authorList>
            <person name="Wang B."/>
            <person name="Shu S."/>
            <person name="Song C."/>
            <person name="Liu Y."/>
        </authorList>
    </citation>
    <scope>NUCLEOTIDE SEQUENCE [LARGE SCALE GENOMIC DNA]</scope>
    <source>
        <strain evidence="2">HL-2020</strain>
        <tissue evidence="2">Leaf</tissue>
    </source>
</reference>
<dbReference type="EMBL" id="JADFTS010000004">
    <property type="protein sequence ID" value="KAF9611179.1"/>
    <property type="molecule type" value="Genomic_DNA"/>
</dbReference>
<evidence type="ECO:0000313" key="3">
    <source>
        <dbReference type="Proteomes" id="UP000631114"/>
    </source>
</evidence>
<feature type="region of interest" description="Disordered" evidence="1">
    <location>
        <begin position="22"/>
        <end position="42"/>
    </location>
</feature>
<dbReference type="AlphaFoldDB" id="A0A835I675"/>
<dbReference type="Proteomes" id="UP000631114">
    <property type="component" value="Unassembled WGS sequence"/>
</dbReference>
<comment type="caution">
    <text evidence="2">The sequence shown here is derived from an EMBL/GenBank/DDBJ whole genome shotgun (WGS) entry which is preliminary data.</text>
</comment>
<evidence type="ECO:0000256" key="1">
    <source>
        <dbReference type="SAM" id="MobiDB-lite"/>
    </source>
</evidence>
<sequence length="81" mass="8361">MHATQFSYPPISGPSSLPVMTSSSLQMFGPPGHGIPTPMPRAPFIPLSGEPSTKPAMLPLVPGVANPVEVPNAAVPSSWNT</sequence>
<name>A0A835I675_9MAGN</name>
<proteinExistence type="predicted"/>